<dbReference type="Proteomes" id="UP001202328">
    <property type="component" value="Unassembled WGS sequence"/>
</dbReference>
<sequence>MSTLTSIKHKDWLRMITKREQTFFLSRNYLKDIIFCQAQREDFFLRAKPYKEHPTIISSGCGYVAVAETELGFSPVPPILHFF</sequence>
<organism evidence="1 2">
    <name type="scientific">Papaver atlanticum</name>
    <dbReference type="NCBI Taxonomy" id="357466"/>
    <lineage>
        <taxon>Eukaryota</taxon>
        <taxon>Viridiplantae</taxon>
        <taxon>Streptophyta</taxon>
        <taxon>Embryophyta</taxon>
        <taxon>Tracheophyta</taxon>
        <taxon>Spermatophyta</taxon>
        <taxon>Magnoliopsida</taxon>
        <taxon>Ranunculales</taxon>
        <taxon>Papaveraceae</taxon>
        <taxon>Papaveroideae</taxon>
        <taxon>Papaver</taxon>
    </lineage>
</organism>
<evidence type="ECO:0000313" key="1">
    <source>
        <dbReference type="EMBL" id="KAI3917708.1"/>
    </source>
</evidence>
<reference evidence="1" key="1">
    <citation type="submission" date="2022-04" db="EMBL/GenBank/DDBJ databases">
        <title>A functionally conserved STORR gene fusion in Papaver species that diverged 16.8 million years ago.</title>
        <authorList>
            <person name="Catania T."/>
        </authorList>
    </citation>
    <scope>NUCLEOTIDE SEQUENCE</scope>
    <source>
        <strain evidence="1">S-188037</strain>
    </source>
</reference>
<name>A0AAD4XK99_9MAGN</name>
<dbReference type="EMBL" id="JAJJMB010008983">
    <property type="protein sequence ID" value="KAI3917708.1"/>
    <property type="molecule type" value="Genomic_DNA"/>
</dbReference>
<feature type="non-terminal residue" evidence="1">
    <location>
        <position position="1"/>
    </location>
</feature>
<proteinExistence type="predicted"/>
<dbReference type="AlphaFoldDB" id="A0AAD4XK99"/>
<accession>A0AAD4XK99</accession>
<gene>
    <name evidence="1" type="ORF">MKW98_021470</name>
</gene>
<evidence type="ECO:0000313" key="2">
    <source>
        <dbReference type="Proteomes" id="UP001202328"/>
    </source>
</evidence>
<keyword evidence="2" id="KW-1185">Reference proteome</keyword>
<protein>
    <submittedName>
        <fullName evidence="1">Uncharacterized protein</fullName>
    </submittedName>
</protein>
<comment type="caution">
    <text evidence="1">The sequence shown here is derived from an EMBL/GenBank/DDBJ whole genome shotgun (WGS) entry which is preliminary data.</text>
</comment>